<sequence length="32" mass="3478">MSGEVVSWTLLGLLALGLCVYLLDQLFRPGGR</sequence>
<dbReference type="Pfam" id="PF09604">
    <property type="entry name" value="Potass_KdpF"/>
    <property type="match status" value="1"/>
</dbReference>
<keyword evidence="1" id="KW-1133">Transmembrane helix</keyword>
<dbReference type="AlphaFoldDB" id="A0A127A3M3"/>
<dbReference type="GO" id="GO:0005886">
    <property type="term" value="C:plasma membrane"/>
    <property type="evidence" value="ECO:0007669"/>
    <property type="project" value="InterPro"/>
</dbReference>
<keyword evidence="3" id="KW-1185">Reference proteome</keyword>
<dbReference type="EMBL" id="CP014518">
    <property type="protein sequence ID" value="AMM33501.1"/>
    <property type="molecule type" value="Genomic_DNA"/>
</dbReference>
<evidence type="ECO:0000256" key="1">
    <source>
        <dbReference type="SAM" id="Phobius"/>
    </source>
</evidence>
<dbReference type="GO" id="GO:0008556">
    <property type="term" value="F:P-type potassium transmembrane transporter activity"/>
    <property type="evidence" value="ECO:0007669"/>
    <property type="project" value="InterPro"/>
</dbReference>
<dbReference type="STRING" id="37927.SA2016_2836"/>
<accession>A0A127A3M3</accession>
<dbReference type="Proteomes" id="UP000070134">
    <property type="component" value="Chromosome"/>
</dbReference>
<organism evidence="2 3">
    <name type="scientific">Sinomonas atrocyanea</name>
    <dbReference type="NCBI Taxonomy" id="37927"/>
    <lineage>
        <taxon>Bacteria</taxon>
        <taxon>Bacillati</taxon>
        <taxon>Actinomycetota</taxon>
        <taxon>Actinomycetes</taxon>
        <taxon>Micrococcales</taxon>
        <taxon>Micrococcaceae</taxon>
        <taxon>Sinomonas</taxon>
    </lineage>
</organism>
<feature type="transmembrane region" description="Helical" evidence="1">
    <location>
        <begin position="6"/>
        <end position="23"/>
    </location>
</feature>
<dbReference type="InterPro" id="IPR011726">
    <property type="entry name" value="KdpF"/>
</dbReference>
<reference evidence="2 3" key="1">
    <citation type="submission" date="2016-02" db="EMBL/GenBank/DDBJ databases">
        <title>Complete genome of Sinomonas atrocyanea KCTC 3377.</title>
        <authorList>
            <person name="Kim K.M."/>
        </authorList>
    </citation>
    <scope>NUCLEOTIDE SEQUENCE [LARGE SCALE GENOMIC DNA]</scope>
    <source>
        <strain evidence="2 3">KCTC 3377</strain>
    </source>
</reference>
<gene>
    <name evidence="2" type="ORF">SA2016_2836</name>
</gene>
<dbReference type="RefSeq" id="WP_141305390.1">
    <property type="nucleotide sequence ID" value="NZ_BJMO01000005.1"/>
</dbReference>
<proteinExistence type="predicted"/>
<dbReference type="KEGG" id="satk:SA2016_2836"/>
<keyword evidence="1" id="KW-0472">Membrane</keyword>
<protein>
    <submittedName>
        <fullName evidence="2">Uncharacterized protein</fullName>
    </submittedName>
</protein>
<evidence type="ECO:0000313" key="3">
    <source>
        <dbReference type="Proteomes" id="UP000070134"/>
    </source>
</evidence>
<keyword evidence="1" id="KW-0812">Transmembrane</keyword>
<name>A0A127A3M3_9MICC</name>
<evidence type="ECO:0000313" key="2">
    <source>
        <dbReference type="EMBL" id="AMM33501.1"/>
    </source>
</evidence>